<dbReference type="Gene3D" id="1.10.1410.10">
    <property type="match status" value="1"/>
</dbReference>
<evidence type="ECO:0000313" key="10">
    <source>
        <dbReference type="EMBL" id="KAF5221136.1"/>
    </source>
</evidence>
<dbReference type="SUPFAM" id="SSF81631">
    <property type="entry name" value="PAP/OAS1 substrate-binding domain"/>
    <property type="match status" value="1"/>
</dbReference>
<keyword evidence="6" id="KW-0460">Magnesium</keyword>
<evidence type="ECO:0000313" key="11">
    <source>
        <dbReference type="Proteomes" id="UP000583944"/>
    </source>
</evidence>
<dbReference type="GO" id="GO:0050265">
    <property type="term" value="F:RNA uridylyltransferase activity"/>
    <property type="evidence" value="ECO:0007669"/>
    <property type="project" value="UniProtKB-EC"/>
</dbReference>
<dbReference type="InterPro" id="IPR043519">
    <property type="entry name" value="NT_sf"/>
</dbReference>
<evidence type="ECO:0000256" key="6">
    <source>
        <dbReference type="ARBA" id="ARBA00022842"/>
    </source>
</evidence>
<dbReference type="InterPro" id="IPR002058">
    <property type="entry name" value="PAP_assoc"/>
</dbReference>
<dbReference type="VEuPathDB" id="TriTrypDB:BCY84_06131"/>
<dbReference type="EMBL" id="JABDHM010000041">
    <property type="protein sequence ID" value="KAF5221136.1"/>
    <property type="molecule type" value="Genomic_DNA"/>
</dbReference>
<evidence type="ECO:0000256" key="5">
    <source>
        <dbReference type="ARBA" id="ARBA00022723"/>
    </source>
</evidence>
<organism evidence="10 11">
    <name type="scientific">Trypanosoma cruzi</name>
    <dbReference type="NCBI Taxonomy" id="5693"/>
    <lineage>
        <taxon>Eukaryota</taxon>
        <taxon>Discoba</taxon>
        <taxon>Euglenozoa</taxon>
        <taxon>Kinetoplastea</taxon>
        <taxon>Metakinetoplastina</taxon>
        <taxon>Trypanosomatida</taxon>
        <taxon>Trypanosomatidae</taxon>
        <taxon>Trypanosoma</taxon>
        <taxon>Schizotrypanum</taxon>
    </lineage>
</organism>
<reference evidence="10 11" key="1">
    <citation type="journal article" date="2019" name="Genome Biol. Evol.">
        <title>Nanopore Sequencing Significantly Improves Genome Assembly of the Protozoan Parasite Trypanosoma cruzi.</title>
        <authorList>
            <person name="Diaz-Viraque F."/>
            <person name="Pita S."/>
            <person name="Greif G."/>
            <person name="de Souza R.C.M."/>
            <person name="Iraola G."/>
            <person name="Robello C."/>
        </authorList>
    </citation>
    <scope>NUCLEOTIDE SEQUENCE [LARGE SCALE GENOMIC DNA]</scope>
    <source>
        <strain evidence="10 11">Berenice</strain>
    </source>
</reference>
<comment type="cofactor">
    <cofactor evidence="2">
        <name>Mg(2+)</name>
        <dbReference type="ChEBI" id="CHEBI:18420"/>
    </cofactor>
</comment>
<comment type="catalytic activity">
    <reaction evidence="7">
        <text>RNA(n) + UTP = RNA(n)-3'-uridine ribonucleotide + diphosphate</text>
        <dbReference type="Rhea" id="RHEA:14785"/>
        <dbReference type="Rhea" id="RHEA-COMP:14527"/>
        <dbReference type="Rhea" id="RHEA-COMP:17348"/>
        <dbReference type="ChEBI" id="CHEBI:33019"/>
        <dbReference type="ChEBI" id="CHEBI:46398"/>
        <dbReference type="ChEBI" id="CHEBI:140395"/>
        <dbReference type="ChEBI" id="CHEBI:173116"/>
        <dbReference type="EC" id="2.7.7.52"/>
    </reaction>
</comment>
<dbReference type="Proteomes" id="UP000583944">
    <property type="component" value="Unassembled WGS sequence"/>
</dbReference>
<feature type="compositionally biased region" description="Low complexity" evidence="8">
    <location>
        <begin position="633"/>
        <end position="643"/>
    </location>
</feature>
<dbReference type="Gene3D" id="3.30.460.50">
    <property type="match status" value="1"/>
</dbReference>
<evidence type="ECO:0000256" key="4">
    <source>
        <dbReference type="ARBA" id="ARBA00022679"/>
    </source>
</evidence>
<keyword evidence="4" id="KW-0808">Transferase</keyword>
<dbReference type="GO" id="GO:0046872">
    <property type="term" value="F:metal ion binding"/>
    <property type="evidence" value="ECO:0007669"/>
    <property type="project" value="UniProtKB-KW"/>
</dbReference>
<comment type="cofactor">
    <cofactor evidence="1">
        <name>Mn(2+)</name>
        <dbReference type="ChEBI" id="CHEBI:29035"/>
    </cofactor>
</comment>
<evidence type="ECO:0000256" key="3">
    <source>
        <dbReference type="ARBA" id="ARBA00012472"/>
    </source>
</evidence>
<dbReference type="Pfam" id="PF03828">
    <property type="entry name" value="PAP_assoc"/>
    <property type="match status" value="1"/>
</dbReference>
<dbReference type="EC" id="2.7.7.52" evidence="3"/>
<evidence type="ECO:0000256" key="1">
    <source>
        <dbReference type="ARBA" id="ARBA00001936"/>
    </source>
</evidence>
<dbReference type="AlphaFoldDB" id="A0A7J6Y406"/>
<dbReference type="PANTHER" id="PTHR12271:SF98">
    <property type="entry name" value="RNA EDITING 3' TERMINAL URIDYLYL TRANSFERASE 1"/>
    <property type="match status" value="1"/>
</dbReference>
<feature type="domain" description="PAP-associated" evidence="9">
    <location>
        <begin position="462"/>
        <end position="528"/>
    </location>
</feature>
<evidence type="ECO:0000259" key="9">
    <source>
        <dbReference type="Pfam" id="PF03828"/>
    </source>
</evidence>
<dbReference type="GO" id="GO:0005737">
    <property type="term" value="C:cytoplasm"/>
    <property type="evidence" value="ECO:0007669"/>
    <property type="project" value="UniProtKB-ARBA"/>
</dbReference>
<evidence type="ECO:0000256" key="2">
    <source>
        <dbReference type="ARBA" id="ARBA00001946"/>
    </source>
</evidence>
<accession>A0A7J6Y406</accession>
<dbReference type="SUPFAM" id="SSF81301">
    <property type="entry name" value="Nucleotidyltransferase"/>
    <property type="match status" value="1"/>
</dbReference>
<keyword evidence="5" id="KW-0479">Metal-binding</keyword>
<dbReference type="Gene3D" id="3.30.70.1970">
    <property type="match status" value="1"/>
</dbReference>
<name>A0A7J6Y406_TRYCR</name>
<dbReference type="VEuPathDB" id="TriTrypDB:ECC02_005848"/>
<dbReference type="GO" id="GO:0031123">
    <property type="term" value="P:RNA 3'-end processing"/>
    <property type="evidence" value="ECO:0007669"/>
    <property type="project" value="TreeGrafter"/>
</dbReference>
<evidence type="ECO:0000256" key="8">
    <source>
        <dbReference type="SAM" id="MobiDB-lite"/>
    </source>
</evidence>
<proteinExistence type="predicted"/>
<sequence length="862" mass="97856">MGEEKKGGWQAVEIRASSAVGATETRDELKRNHEDDVLNADAGVGCGGVEDFALAEEQEEEGWCMPHGTAEDKKAGQGYLRCDLCNEFLSEDEDLHQQRHHAELANWCGKVLSVETKEMCMRPVPLEQIGNLGLFVMESVAELDMGREAFAVIQRASKQLNEIIGSFMRNAQVFLFGGCVACGSWDGVGDADFTVLESSHGWRLKEGVWENPDETRCIFQIAGALRNAGFLYSELEPVVRTRVPVLKRKQKVRAPLRIPMRHDGFKLVYVFSEPPPRNAYNDFLREARDRQIKVEEKCPNEVTLHLNTAHDALRYYQARERGLGNVTKRWKSDHQLPDIFSLDFDISCRPLGVRNSWFMRQYFSQHSVARAGLAFLKRWSKQSGINNALRGYLTSYAIMVLWAYYLLRRGLVEYIDPASFSLTPSIDQLEVSYLPLLRDDGDGGESMRSVSQSPTLEPMRGELGSCVAGFFSFYACFPWEELVVSLRARDGDVTRESLGWVEASEVKAIRLRDRVWYRMCIEDPYEDNLNLGRHLSPKKFAFVQSQFVVAHSLLMRGRPERLLEDARALASITLRALLHRIVYEEGLTELSPSEARDFILSRLDEEKLGYYEVQYSLESLCNMLLQICNNNNNSNSKRSNPSNTEEESTHDPTCPHAEEGGIDGDAHQGDAGRVDGTERPPSPRSCLHEIDEKMRAACRLGIPDEEVPASVRGAYFFACGRAFRTAAERDVLQVHVNALSRVWRDASMEIEEVRVKLEDVLPTAVRDPALIDVLLQYPGVHDILRVEDRQHGEAERPVVREKLPPRKGLLAFTVRRAQNSFVGKCSDCRQENVSVWRTNNHRRDPGNYCDACWKLYEEAYQT</sequence>
<gene>
    <name evidence="10" type="ORF">ECC02_005848</name>
</gene>
<feature type="compositionally biased region" description="Basic and acidic residues" evidence="8">
    <location>
        <begin position="656"/>
        <end position="678"/>
    </location>
</feature>
<evidence type="ECO:0000256" key="7">
    <source>
        <dbReference type="ARBA" id="ARBA00049105"/>
    </source>
</evidence>
<comment type="caution">
    <text evidence="10">The sequence shown here is derived from an EMBL/GenBank/DDBJ whole genome shotgun (WGS) entry which is preliminary data.</text>
</comment>
<feature type="region of interest" description="Disordered" evidence="8">
    <location>
        <begin position="633"/>
        <end position="686"/>
    </location>
</feature>
<protein>
    <recommendedName>
        <fullName evidence="3">RNA uridylyltransferase</fullName>
        <ecNumber evidence="3">2.7.7.52</ecNumber>
    </recommendedName>
</protein>
<dbReference type="PANTHER" id="PTHR12271">
    <property type="entry name" value="POLY A POLYMERASE CID PAP -RELATED"/>
    <property type="match status" value="1"/>
</dbReference>